<keyword evidence="9" id="KW-0732">Signal</keyword>
<dbReference type="Proteomes" id="UP000694553">
    <property type="component" value="Unassembled WGS sequence"/>
</dbReference>
<comment type="subcellular location">
    <subcellularLocation>
        <location evidence="1">Apical cell membrane</location>
    </subcellularLocation>
    <subcellularLocation>
        <location evidence="2">Cytoplasm</location>
    </subcellularLocation>
    <subcellularLocation>
        <location evidence="3">Secreted</location>
    </subcellularLocation>
</comment>
<keyword evidence="13" id="KW-1185">Reference proteome</keyword>
<keyword evidence="10" id="KW-0472">Membrane</keyword>
<evidence type="ECO:0000256" key="4">
    <source>
        <dbReference type="ARBA" id="ARBA00011014"/>
    </source>
</evidence>
<dbReference type="AlphaFoldDB" id="A0A8C3DR43"/>
<evidence type="ECO:0000313" key="12">
    <source>
        <dbReference type="Ensembl" id="ENSCMUP00000010755.2"/>
    </source>
</evidence>
<keyword evidence="6" id="KW-0963">Cytoplasm</keyword>
<reference evidence="12" key="2">
    <citation type="submission" date="2025-08" db="UniProtKB">
        <authorList>
            <consortium name="Ensembl"/>
        </authorList>
    </citation>
    <scope>IDENTIFICATION</scope>
</reference>
<accession>A0A8C3DR43</accession>
<evidence type="ECO:0000313" key="13">
    <source>
        <dbReference type="Proteomes" id="UP000694553"/>
    </source>
</evidence>
<evidence type="ECO:0000256" key="2">
    <source>
        <dbReference type="ARBA" id="ARBA00004496"/>
    </source>
</evidence>
<evidence type="ECO:0000256" key="5">
    <source>
        <dbReference type="ARBA" id="ARBA00022475"/>
    </source>
</evidence>
<organism evidence="12 13">
    <name type="scientific">Corvus moneduloides</name>
    <name type="common">New Caledonian crow</name>
    <dbReference type="NCBI Taxonomy" id="1196302"/>
    <lineage>
        <taxon>Eukaryota</taxon>
        <taxon>Metazoa</taxon>
        <taxon>Chordata</taxon>
        <taxon>Craniata</taxon>
        <taxon>Vertebrata</taxon>
        <taxon>Euteleostomi</taxon>
        <taxon>Archelosauria</taxon>
        <taxon>Archosauria</taxon>
        <taxon>Dinosauria</taxon>
        <taxon>Saurischia</taxon>
        <taxon>Theropoda</taxon>
        <taxon>Coelurosauria</taxon>
        <taxon>Aves</taxon>
        <taxon>Neognathae</taxon>
        <taxon>Neoaves</taxon>
        <taxon>Telluraves</taxon>
        <taxon>Australaves</taxon>
        <taxon>Passeriformes</taxon>
        <taxon>Corvoidea</taxon>
        <taxon>Corvidae</taxon>
        <taxon>Corvus</taxon>
    </lineage>
</organism>
<evidence type="ECO:0000256" key="8">
    <source>
        <dbReference type="ARBA" id="ARBA00022685"/>
    </source>
</evidence>
<evidence type="ECO:0000256" key="10">
    <source>
        <dbReference type="ARBA" id="ARBA00023136"/>
    </source>
</evidence>
<protein>
    <submittedName>
        <fullName evidence="12">ECRG4 augurin</fullName>
    </submittedName>
</protein>
<evidence type="ECO:0000256" key="9">
    <source>
        <dbReference type="ARBA" id="ARBA00022729"/>
    </source>
</evidence>
<evidence type="ECO:0000256" key="1">
    <source>
        <dbReference type="ARBA" id="ARBA00004221"/>
    </source>
</evidence>
<reference evidence="12" key="3">
    <citation type="submission" date="2025-09" db="UniProtKB">
        <authorList>
            <consortium name="Ensembl"/>
        </authorList>
    </citation>
    <scope>IDENTIFICATION</scope>
</reference>
<keyword evidence="7" id="KW-0964">Secreted</keyword>
<gene>
    <name evidence="12" type="primary">ECRG4</name>
</gene>
<dbReference type="OMA" id="KACMNCW"/>
<keyword evidence="8" id="KW-0165">Cleavage on pair of basic residues</keyword>
<reference evidence="13" key="1">
    <citation type="submission" date="2019-10" db="EMBL/GenBank/DDBJ databases">
        <title>Corvus moneduloides (New Caledonian crow) genome, bCorMon1, primary haplotype.</title>
        <authorList>
            <person name="Rutz C."/>
            <person name="Fungtammasan C."/>
            <person name="Mountcastle J."/>
            <person name="Formenti G."/>
            <person name="Chow W."/>
            <person name="Howe K."/>
            <person name="Steele M.P."/>
            <person name="Fernandes J."/>
            <person name="Gilbert M.T.P."/>
            <person name="Fedrigo O."/>
            <person name="Jarvis E.D."/>
            <person name="Gemmell N."/>
        </authorList>
    </citation>
    <scope>NUCLEOTIDE SEQUENCE [LARGE SCALE GENOMIC DNA]</scope>
</reference>
<comment type="similarity">
    <text evidence="4">Belongs to the augurin family.</text>
</comment>
<feature type="region of interest" description="Disordered" evidence="11">
    <location>
        <begin position="205"/>
        <end position="227"/>
    </location>
</feature>
<name>A0A8C3DR43_CORMO</name>
<dbReference type="GO" id="GO:0031145">
    <property type="term" value="P:anaphase-promoting complex-dependent catabolic process"/>
    <property type="evidence" value="ECO:0007669"/>
    <property type="project" value="TreeGrafter"/>
</dbReference>
<dbReference type="GO" id="GO:0070314">
    <property type="term" value="P:G1 to G0 transition"/>
    <property type="evidence" value="ECO:0007669"/>
    <property type="project" value="TreeGrafter"/>
</dbReference>
<evidence type="ECO:0000256" key="7">
    <source>
        <dbReference type="ARBA" id="ARBA00022525"/>
    </source>
</evidence>
<dbReference type="GO" id="GO:0007417">
    <property type="term" value="P:central nervous system development"/>
    <property type="evidence" value="ECO:0007669"/>
    <property type="project" value="TreeGrafter"/>
</dbReference>
<dbReference type="InterPro" id="IPR028173">
    <property type="entry name" value="Augurin"/>
</dbReference>
<accession>A0A8U7MCC1</accession>
<dbReference type="PANTHER" id="PTHR31613">
    <property type="entry name" value="AUGURIN"/>
    <property type="match status" value="1"/>
</dbReference>
<evidence type="ECO:0000256" key="6">
    <source>
        <dbReference type="ARBA" id="ARBA00022490"/>
    </source>
</evidence>
<evidence type="ECO:0000256" key="11">
    <source>
        <dbReference type="SAM" id="MobiDB-lite"/>
    </source>
</evidence>
<dbReference type="GO" id="GO:0005615">
    <property type="term" value="C:extracellular space"/>
    <property type="evidence" value="ECO:0007669"/>
    <property type="project" value="TreeGrafter"/>
</dbReference>
<dbReference type="PANTHER" id="PTHR31613:SF2">
    <property type="entry name" value="AUGURIN"/>
    <property type="match status" value="1"/>
</dbReference>
<dbReference type="GO" id="GO:0005737">
    <property type="term" value="C:cytoplasm"/>
    <property type="evidence" value="ECO:0007669"/>
    <property type="project" value="UniProtKB-SubCell"/>
</dbReference>
<dbReference type="Ensembl" id="ENSCMUT00000011588.2">
    <property type="protein sequence ID" value="ENSCMUP00000010755.2"/>
    <property type="gene ID" value="ENSCMUG00000006833.2"/>
</dbReference>
<proteinExistence type="inferred from homology"/>
<sequence length="227" mass="25626">MCSDMPQPFKFFFNSPVRKACMNCWKVFTSLTGLIVCNSKRRVLLGSSRAPGWVPGPARRNLAPLRAQGGTPLLAAPAAMPPPCPRGALPGASLLLLLLLPLLCAAPDVSRGNKLKLMLQKREAPAAVKPEVSAKAAKEFLSSLRRQRRQLWDRSQPDVQQWYQQFLYLGFDEQKFEDDISYWTNLGRARNEYYGGYYQHHYDEDSPIGPRNPHSFRHGAGVNYDDY</sequence>
<evidence type="ECO:0000256" key="3">
    <source>
        <dbReference type="ARBA" id="ARBA00004613"/>
    </source>
</evidence>
<dbReference type="Pfam" id="PF15187">
    <property type="entry name" value="Augurin"/>
    <property type="match status" value="1"/>
</dbReference>
<dbReference type="GO" id="GO:0042127">
    <property type="term" value="P:regulation of cell population proliferation"/>
    <property type="evidence" value="ECO:0007669"/>
    <property type="project" value="TreeGrafter"/>
</dbReference>
<dbReference type="GO" id="GO:0090398">
    <property type="term" value="P:cellular senescence"/>
    <property type="evidence" value="ECO:0007669"/>
    <property type="project" value="TreeGrafter"/>
</dbReference>
<keyword evidence="5" id="KW-1003">Cell membrane</keyword>
<dbReference type="GO" id="GO:0016324">
    <property type="term" value="C:apical plasma membrane"/>
    <property type="evidence" value="ECO:0007669"/>
    <property type="project" value="UniProtKB-SubCell"/>
</dbReference>